<proteinExistence type="predicted"/>
<protein>
    <submittedName>
        <fullName evidence="1">Uncharacterized protein</fullName>
    </submittedName>
</protein>
<accession>A0A0P8WAJ6</accession>
<dbReference type="OrthoDB" id="3540923at2"/>
<evidence type="ECO:0000313" key="2">
    <source>
        <dbReference type="Proteomes" id="UP000050326"/>
    </source>
</evidence>
<gene>
    <name evidence="1" type="ORF">OXPF_18210</name>
</gene>
<dbReference type="EMBL" id="LKET01000029">
    <property type="protein sequence ID" value="KPU44735.1"/>
    <property type="molecule type" value="Genomic_DNA"/>
</dbReference>
<evidence type="ECO:0000313" key="1">
    <source>
        <dbReference type="EMBL" id="KPU44735.1"/>
    </source>
</evidence>
<keyword evidence="2" id="KW-1185">Reference proteome</keyword>
<dbReference type="RefSeq" id="WP_054874868.1">
    <property type="nucleotide sequence ID" value="NZ_LKET01000029.1"/>
</dbReference>
<name>A0A0P8WAJ6_9CLOT</name>
<comment type="caution">
    <text evidence="1">The sequence shown here is derived from an EMBL/GenBank/DDBJ whole genome shotgun (WGS) entry which is preliminary data.</text>
</comment>
<dbReference type="Proteomes" id="UP000050326">
    <property type="component" value="Unassembled WGS sequence"/>
</dbReference>
<reference evidence="1 2" key="1">
    <citation type="submission" date="2015-09" db="EMBL/GenBank/DDBJ databases">
        <title>Genome sequence of Oxobacter pfennigii DSM 3222.</title>
        <authorList>
            <person name="Poehlein A."/>
            <person name="Bengelsdorf F.R."/>
            <person name="Schiel-Bengelsdorf B."/>
            <person name="Duerre P."/>
            <person name="Daniel R."/>
        </authorList>
    </citation>
    <scope>NUCLEOTIDE SEQUENCE [LARGE SCALE GENOMIC DNA]</scope>
    <source>
        <strain evidence="1 2">DSM 3222</strain>
    </source>
</reference>
<dbReference type="PATRIC" id="fig|36849.3.peg.1918"/>
<dbReference type="STRING" id="36849.OXPF_18210"/>
<dbReference type="AlphaFoldDB" id="A0A0P8WAJ6"/>
<sequence length="310" mass="35776">MPTVNDRLLEIKYKINERERLKGLLYRLVDIQKELEAKKLNLGQQLKKEEFDVEKLQGISITGFLHMLKGDREERLEKEKSEVLTVKLKYDSVCTELEETSKQIWQTSTVISGYQGIDKEYEEVIKEKEKYMTSGTPESSRINEIIEEQAGLKSRQKEVDEALYAGDRLLNSLDKVSESLQSAHNWGVWDMFGGGFLSTAAKHSSIDEAKKEIDNTQSLLRRFHNELRDVGGEVEIKIEIGSFLTFADYFFDGLFADSAVQGRIDDAQYKVKDTISTVKTVLLKLKEESDYMKRKIDRLEKERLEIVEKA</sequence>
<organism evidence="1 2">
    <name type="scientific">Oxobacter pfennigii</name>
    <dbReference type="NCBI Taxonomy" id="36849"/>
    <lineage>
        <taxon>Bacteria</taxon>
        <taxon>Bacillati</taxon>
        <taxon>Bacillota</taxon>
        <taxon>Clostridia</taxon>
        <taxon>Eubacteriales</taxon>
        <taxon>Clostridiaceae</taxon>
        <taxon>Oxobacter</taxon>
    </lineage>
</organism>